<proteinExistence type="predicted"/>
<feature type="transmembrane region" description="Helical" evidence="6">
    <location>
        <begin position="18"/>
        <end position="36"/>
    </location>
</feature>
<evidence type="ECO:0008006" key="9">
    <source>
        <dbReference type="Google" id="ProtNLM"/>
    </source>
</evidence>
<reference evidence="7" key="1">
    <citation type="submission" date="2022-11" db="EMBL/GenBank/DDBJ databases">
        <authorList>
            <person name="Petersen C."/>
        </authorList>
    </citation>
    <scope>NUCLEOTIDE SEQUENCE</scope>
    <source>
        <strain evidence="7">IBT 26290</strain>
    </source>
</reference>
<evidence type="ECO:0000313" key="7">
    <source>
        <dbReference type="EMBL" id="KAJ5167579.1"/>
    </source>
</evidence>
<name>A0A9W9I419_9EURO</name>
<accession>A0A9W9I419</accession>
<evidence type="ECO:0000256" key="4">
    <source>
        <dbReference type="ARBA" id="ARBA00023004"/>
    </source>
</evidence>
<sequence>MDAIFGNIVLDRLLSQPLVFGLGVLGVVLVVLSISVRGLQRRYAFCNDQAKLIKELKITDLRLKLLQSAHISQQGRALAGTEPYLITCGKYQELVISQPAHVHDFYRSDYKVHGKPRNFNFGGLFGRFMGTAVGLRFGDGWRKIRLHFDPPFKFHEAVRRLGIFQRETVLWVGELSTSSSTDLNARSEFKFLVFRLVAHHLYRDAFDDRLYWQLLELSHLHDQAVHEILICKSHESRYWTLFPTSVRKSVDKFLSDWRGLNRAVIHNARGGKWDCPVEEIARGFDPSKDMTEEDFLSTLGEVLFANVDVSASVLSTTMTNLAANPSIQTELRSEISKWKSQGEGGFSKYLTNSGTLLHRVIMESMRLSPAFWFSMPETTGEAKQIGGYHVPANTTVIIDNRRLNEEAVTWGDDGAQYRPDRFLEVAPQALRCGFMRYGTSAASGRCLGKHLADLIFKLTTVAVVERFRLESLGVGEKQLGFQNRDAADVRLIKI</sequence>
<keyword evidence="8" id="KW-1185">Reference proteome</keyword>
<evidence type="ECO:0000256" key="5">
    <source>
        <dbReference type="PIRSR" id="PIRSR602401-1"/>
    </source>
</evidence>
<keyword evidence="4 5" id="KW-0408">Iron</keyword>
<dbReference type="PANTHER" id="PTHR24305:SF235">
    <property type="entry name" value="CYTOCHROME P450 MONOOXYGENASE APDB-RELATED"/>
    <property type="match status" value="1"/>
</dbReference>
<dbReference type="Gene3D" id="1.10.630.10">
    <property type="entry name" value="Cytochrome P450"/>
    <property type="match status" value="1"/>
</dbReference>
<evidence type="ECO:0000256" key="6">
    <source>
        <dbReference type="SAM" id="Phobius"/>
    </source>
</evidence>
<evidence type="ECO:0000256" key="3">
    <source>
        <dbReference type="ARBA" id="ARBA00023002"/>
    </source>
</evidence>
<dbReference type="InterPro" id="IPR002401">
    <property type="entry name" value="Cyt_P450_E_grp-I"/>
</dbReference>
<dbReference type="InterPro" id="IPR001128">
    <property type="entry name" value="Cyt_P450"/>
</dbReference>
<keyword evidence="6" id="KW-1133">Transmembrane helix</keyword>
<keyword evidence="2 5" id="KW-0479">Metal-binding</keyword>
<evidence type="ECO:0000256" key="1">
    <source>
        <dbReference type="ARBA" id="ARBA00001971"/>
    </source>
</evidence>
<dbReference type="InterPro" id="IPR050121">
    <property type="entry name" value="Cytochrome_P450_monoxygenase"/>
</dbReference>
<gene>
    <name evidence="7" type="ORF">N7482_006360</name>
</gene>
<evidence type="ECO:0000313" key="8">
    <source>
        <dbReference type="Proteomes" id="UP001149163"/>
    </source>
</evidence>
<dbReference type="RefSeq" id="XP_056544040.1">
    <property type="nucleotide sequence ID" value="XM_056688485.1"/>
</dbReference>
<dbReference type="PANTHER" id="PTHR24305">
    <property type="entry name" value="CYTOCHROME P450"/>
    <property type="match status" value="1"/>
</dbReference>
<dbReference type="OrthoDB" id="2789670at2759"/>
<dbReference type="GeneID" id="81427661"/>
<dbReference type="GO" id="GO:0005506">
    <property type="term" value="F:iron ion binding"/>
    <property type="evidence" value="ECO:0007669"/>
    <property type="project" value="InterPro"/>
</dbReference>
<keyword evidence="3" id="KW-0560">Oxidoreductase</keyword>
<dbReference type="PRINTS" id="PR00463">
    <property type="entry name" value="EP450I"/>
</dbReference>
<organism evidence="7 8">
    <name type="scientific">Penicillium canariense</name>
    <dbReference type="NCBI Taxonomy" id="189055"/>
    <lineage>
        <taxon>Eukaryota</taxon>
        <taxon>Fungi</taxon>
        <taxon>Dikarya</taxon>
        <taxon>Ascomycota</taxon>
        <taxon>Pezizomycotina</taxon>
        <taxon>Eurotiomycetes</taxon>
        <taxon>Eurotiomycetidae</taxon>
        <taxon>Eurotiales</taxon>
        <taxon>Aspergillaceae</taxon>
        <taxon>Penicillium</taxon>
    </lineage>
</organism>
<dbReference type="GO" id="GO:0043386">
    <property type="term" value="P:mycotoxin biosynthetic process"/>
    <property type="evidence" value="ECO:0007669"/>
    <property type="project" value="UniProtKB-ARBA"/>
</dbReference>
<evidence type="ECO:0000256" key="2">
    <source>
        <dbReference type="ARBA" id="ARBA00022723"/>
    </source>
</evidence>
<dbReference type="GO" id="GO:0020037">
    <property type="term" value="F:heme binding"/>
    <property type="evidence" value="ECO:0007669"/>
    <property type="project" value="InterPro"/>
</dbReference>
<comment type="cofactor">
    <cofactor evidence="1 5">
        <name>heme</name>
        <dbReference type="ChEBI" id="CHEBI:30413"/>
    </cofactor>
</comment>
<dbReference type="SUPFAM" id="SSF48264">
    <property type="entry name" value="Cytochrome P450"/>
    <property type="match status" value="1"/>
</dbReference>
<keyword evidence="6" id="KW-0812">Transmembrane</keyword>
<keyword evidence="5" id="KW-0349">Heme</keyword>
<dbReference type="Proteomes" id="UP001149163">
    <property type="component" value="Unassembled WGS sequence"/>
</dbReference>
<dbReference type="GO" id="GO:0004497">
    <property type="term" value="F:monooxygenase activity"/>
    <property type="evidence" value="ECO:0007669"/>
    <property type="project" value="InterPro"/>
</dbReference>
<protein>
    <recommendedName>
        <fullName evidence="9">Cytochrome P450</fullName>
    </recommendedName>
</protein>
<dbReference type="InterPro" id="IPR036396">
    <property type="entry name" value="Cyt_P450_sf"/>
</dbReference>
<reference evidence="7" key="2">
    <citation type="journal article" date="2023" name="IMA Fungus">
        <title>Comparative genomic study of the Penicillium genus elucidates a diverse pangenome and 15 lateral gene transfer events.</title>
        <authorList>
            <person name="Petersen C."/>
            <person name="Sorensen T."/>
            <person name="Nielsen M.R."/>
            <person name="Sondergaard T.E."/>
            <person name="Sorensen J.L."/>
            <person name="Fitzpatrick D.A."/>
            <person name="Frisvad J.C."/>
            <person name="Nielsen K.L."/>
        </authorList>
    </citation>
    <scope>NUCLEOTIDE SEQUENCE</scope>
    <source>
        <strain evidence="7">IBT 26290</strain>
    </source>
</reference>
<dbReference type="EMBL" id="JAPQKN010000003">
    <property type="protein sequence ID" value="KAJ5167579.1"/>
    <property type="molecule type" value="Genomic_DNA"/>
</dbReference>
<keyword evidence="6" id="KW-0472">Membrane</keyword>
<comment type="caution">
    <text evidence="7">The sequence shown here is derived from an EMBL/GenBank/DDBJ whole genome shotgun (WGS) entry which is preliminary data.</text>
</comment>
<feature type="binding site" description="axial binding residue" evidence="5">
    <location>
        <position position="446"/>
    </location>
    <ligand>
        <name>heme</name>
        <dbReference type="ChEBI" id="CHEBI:30413"/>
    </ligand>
    <ligandPart>
        <name>Fe</name>
        <dbReference type="ChEBI" id="CHEBI:18248"/>
    </ligandPart>
</feature>
<dbReference type="Pfam" id="PF00067">
    <property type="entry name" value="p450"/>
    <property type="match status" value="1"/>
</dbReference>
<dbReference type="AlphaFoldDB" id="A0A9W9I419"/>
<dbReference type="GO" id="GO:0016705">
    <property type="term" value="F:oxidoreductase activity, acting on paired donors, with incorporation or reduction of molecular oxygen"/>
    <property type="evidence" value="ECO:0007669"/>
    <property type="project" value="InterPro"/>
</dbReference>